<dbReference type="STRING" id="402734.SAMN05660918_1217"/>
<organism evidence="1 2">
    <name type="scientific">Flavobacterium terrigena</name>
    <dbReference type="NCBI Taxonomy" id="402734"/>
    <lineage>
        <taxon>Bacteria</taxon>
        <taxon>Pseudomonadati</taxon>
        <taxon>Bacteroidota</taxon>
        <taxon>Flavobacteriia</taxon>
        <taxon>Flavobacteriales</taxon>
        <taxon>Flavobacteriaceae</taxon>
        <taxon>Flavobacterium</taxon>
    </lineage>
</organism>
<name>A0A1H6S8U4_9FLAO</name>
<evidence type="ECO:0000313" key="1">
    <source>
        <dbReference type="EMBL" id="SEI63216.1"/>
    </source>
</evidence>
<dbReference type="OrthoDB" id="1350681at2"/>
<protein>
    <submittedName>
        <fullName evidence="1">Uncharacterized protein</fullName>
    </submittedName>
</protein>
<reference evidence="2" key="1">
    <citation type="submission" date="2016-10" db="EMBL/GenBank/DDBJ databases">
        <authorList>
            <person name="Varghese N."/>
            <person name="Submissions S."/>
        </authorList>
    </citation>
    <scope>NUCLEOTIDE SEQUENCE [LARGE SCALE GENOMIC DNA]</scope>
    <source>
        <strain evidence="2">DSM 17934</strain>
    </source>
</reference>
<dbReference type="AlphaFoldDB" id="A0A1H6S8U4"/>
<dbReference type="RefSeq" id="WP_091309706.1">
    <property type="nucleotide sequence ID" value="NZ_CBCSJU010000002.1"/>
</dbReference>
<dbReference type="Proteomes" id="UP000199702">
    <property type="component" value="Unassembled WGS sequence"/>
</dbReference>
<gene>
    <name evidence="1" type="ORF">SAMN05660918_1217</name>
</gene>
<accession>A0A1H6S8U4</accession>
<evidence type="ECO:0000313" key="2">
    <source>
        <dbReference type="Proteomes" id="UP000199702"/>
    </source>
</evidence>
<proteinExistence type="predicted"/>
<sequence>MDNEIKELLYFLKFHQFTEAENEKAKELSIILIDGDTNDTSLSITKEQLNNIHWESNYDTYFQEANFIYILKNNNTYSYFVKTEIDNQLRWYNVFIQEPQWLTVQEVLQLKIYTKNNGEIFYFNNQTNTLYSTSGEPIGTSLIQDFTTKFDPDELAIQHNENYEFDFESLINNSYNLFSSFNTLLPVSVSLLSILYKIFKSDKKIKITQKGKRKGNIVLVPKITYNSNYKLTYYYKQSVKDRNVNEQPEIALQIEFKVAEAIMQFLNESIFNYYEFDLTGDYGNESINQLLEQYKELFVGKIETNLKSKDFDKKRDGLSLMYCLPEQFLQQNILTKNILYAFFDWIIQDGQLYNFQDTKIEDAFIFLLQTIEKSLVTLQDYQSFLNKFLLDRKKEPILRFLINAIDGENYNSFCEILNNIWLKTNYINFDNEIYDKYDGPLFLPYESEKTVGFYFTNAEINYLNSKLNVKIGTGEYDYVTSDIKEGQRLEEVTESFIYHPFQPVFLKNISSKDAPLKLNNIVPAFLLFANEEKVFWSNIITGTEYALDVITTFSGVGNLAKFRYLSKVVSGAGKLRKVVTGTAAAVEITSGTVSALFKLTGVKDTAFGALILEYLFWLELLSLSGELTNALRNGLKRTATKIVANEEEFAKLQTYLDELLEEGKLTKADADEVVRHLGEVAEVERRLGNFIINNNDDISESYIKSLVKQVRESTGLKNFDINLIDRNNEKYQKLFEQWQKGGGYGFFKPTSGEFGIPLYKGLKGEGPQIYMFAGRVFDDLGKIRDISFTRYTIQHELFHVEMYMYLKNKTPNYMKYWGEIPTYIHEQYVLNRLLKTKNWKREDLLSDLENINQIRKDFNPRLGDVTLKELETWKFEIELEKIGIKIK</sequence>
<dbReference type="EMBL" id="FNYA01000002">
    <property type="protein sequence ID" value="SEI63216.1"/>
    <property type="molecule type" value="Genomic_DNA"/>
</dbReference>
<keyword evidence="2" id="KW-1185">Reference proteome</keyword>